<evidence type="ECO:0000313" key="4">
    <source>
        <dbReference type="Proteomes" id="UP000005242"/>
    </source>
</evidence>
<feature type="region of interest" description="Disordered" evidence="1">
    <location>
        <begin position="27"/>
        <end position="54"/>
    </location>
</feature>
<dbReference type="Proteomes" id="UP000005242">
    <property type="component" value="Unassembled WGS sequence"/>
</dbReference>
<dbReference type="EMBL" id="JH668234">
    <property type="protein sequence ID" value="EIM21204.1"/>
    <property type="molecule type" value="Genomic_DNA"/>
</dbReference>
<sequence>MRFFVVTMIVAIVSAVGAVPVDIQQLSDSSSTQETGGTIKNQPAMDAYNQQNYQ</sequence>
<organism evidence="3 4">
    <name type="scientific">Wallemia mellicola (strain ATCC MYA-4683 / CBS 633.66)</name>
    <name type="common">Wallemia sebi (CBS 633.66)</name>
    <dbReference type="NCBI Taxonomy" id="671144"/>
    <lineage>
        <taxon>Eukaryota</taxon>
        <taxon>Fungi</taxon>
        <taxon>Dikarya</taxon>
        <taxon>Basidiomycota</taxon>
        <taxon>Wallemiomycotina</taxon>
        <taxon>Wallemiomycetes</taxon>
        <taxon>Wallemiales</taxon>
        <taxon>Wallemiaceae</taxon>
        <taxon>Wallemia</taxon>
    </lineage>
</organism>
<dbReference type="AlphaFoldDB" id="I4YB62"/>
<keyword evidence="4" id="KW-1185">Reference proteome</keyword>
<feature type="compositionally biased region" description="Polar residues" evidence="1">
    <location>
        <begin position="27"/>
        <end position="41"/>
    </location>
</feature>
<proteinExistence type="predicted"/>
<feature type="chain" id="PRO_5003697908" evidence="2">
    <location>
        <begin position="19"/>
        <end position="54"/>
    </location>
</feature>
<keyword evidence="2" id="KW-0732">Signal</keyword>
<evidence type="ECO:0000313" key="3">
    <source>
        <dbReference type="EMBL" id="EIM21204.1"/>
    </source>
</evidence>
<dbReference type="RefSeq" id="XP_006958876.1">
    <property type="nucleotide sequence ID" value="XM_006958814.1"/>
</dbReference>
<evidence type="ECO:0000256" key="2">
    <source>
        <dbReference type="SAM" id="SignalP"/>
    </source>
</evidence>
<feature type="signal peptide" evidence="2">
    <location>
        <begin position="1"/>
        <end position="18"/>
    </location>
</feature>
<evidence type="ECO:0000256" key="1">
    <source>
        <dbReference type="SAM" id="MobiDB-lite"/>
    </source>
</evidence>
<gene>
    <name evidence="3" type="ORF">WALSEDRAFT_64790</name>
</gene>
<protein>
    <submittedName>
        <fullName evidence="3">Uncharacterized protein</fullName>
    </submittedName>
</protein>
<dbReference type="GeneID" id="18474957"/>
<reference evidence="3 4" key="1">
    <citation type="journal article" date="2012" name="Fungal Genet. Biol.">
        <title>The genome of the xerotolerant mold Wallemia sebi reveals adaptations to osmotic stress and suggests cryptic sexual reproduction.</title>
        <authorList>
            <person name="Padamsee M."/>
            <person name="Kumar T.K.A."/>
            <person name="Riley R."/>
            <person name="Binder M."/>
            <person name="Boyd A."/>
            <person name="Calvo A.M."/>
            <person name="Furukawa K."/>
            <person name="Hesse C."/>
            <person name="Hohmann S."/>
            <person name="James T.Y."/>
            <person name="LaButti K."/>
            <person name="Lapidus A."/>
            <person name="Lindquist E."/>
            <person name="Lucas S."/>
            <person name="Miller K."/>
            <person name="Shantappa S."/>
            <person name="Grigoriev I.V."/>
            <person name="Hibbett D.S."/>
            <person name="McLaughlin D.J."/>
            <person name="Spatafora J.W."/>
            <person name="Aime M.C."/>
        </authorList>
    </citation>
    <scope>NUCLEOTIDE SEQUENCE [LARGE SCALE GENOMIC DNA]</scope>
    <source>
        <strain evidence="4">ATCC MYA-4683 / CBS 633.66</strain>
    </source>
</reference>
<dbReference type="InParanoid" id="I4YB62"/>
<name>I4YB62_WALMC</name>
<dbReference type="HOGENOM" id="CLU_3052142_0_0_1"/>
<accession>I4YB62</accession>
<dbReference type="KEGG" id="wse:WALSEDRAFT_64790"/>